<dbReference type="Proteomes" id="UP000215559">
    <property type="component" value="Unassembled WGS sequence"/>
</dbReference>
<protein>
    <recommendedName>
        <fullName evidence="6">DUF4175 domain-containing protein</fullName>
    </recommendedName>
</protein>
<evidence type="ECO:0000313" key="4">
    <source>
        <dbReference type="EMBL" id="OYD14824.1"/>
    </source>
</evidence>
<organism evidence="4 5">
    <name type="scientific">candidate division WOR-3 bacterium JGI_Cruoil_03_51_56</name>
    <dbReference type="NCBI Taxonomy" id="1973747"/>
    <lineage>
        <taxon>Bacteria</taxon>
        <taxon>Bacteria division WOR-3</taxon>
    </lineage>
</organism>
<evidence type="ECO:0000256" key="1">
    <source>
        <dbReference type="SAM" id="Coils"/>
    </source>
</evidence>
<comment type="caution">
    <text evidence="4">The sequence shown here is derived from an EMBL/GenBank/DDBJ whole genome shotgun (WGS) entry which is preliminary data.</text>
</comment>
<name>A0A235BRH1_UNCW3</name>
<evidence type="ECO:0000256" key="2">
    <source>
        <dbReference type="SAM" id="MobiDB-lite"/>
    </source>
</evidence>
<dbReference type="EMBL" id="NOZP01000135">
    <property type="protein sequence ID" value="OYD14824.1"/>
    <property type="molecule type" value="Genomic_DNA"/>
</dbReference>
<accession>A0A235BRH1</accession>
<feature type="transmembrane region" description="Helical" evidence="3">
    <location>
        <begin position="46"/>
        <end position="67"/>
    </location>
</feature>
<keyword evidence="3" id="KW-0472">Membrane</keyword>
<feature type="non-terminal residue" evidence="4">
    <location>
        <position position="1"/>
    </location>
</feature>
<evidence type="ECO:0000313" key="5">
    <source>
        <dbReference type="Proteomes" id="UP000215559"/>
    </source>
</evidence>
<keyword evidence="1" id="KW-0175">Coiled coil</keyword>
<feature type="coiled-coil region" evidence="1">
    <location>
        <begin position="406"/>
        <end position="465"/>
    </location>
</feature>
<evidence type="ECO:0008006" key="6">
    <source>
        <dbReference type="Google" id="ProtNLM"/>
    </source>
</evidence>
<evidence type="ECO:0000256" key="3">
    <source>
        <dbReference type="SAM" id="Phobius"/>
    </source>
</evidence>
<feature type="compositionally biased region" description="Basic residues" evidence="2">
    <location>
        <begin position="917"/>
        <end position="926"/>
    </location>
</feature>
<proteinExistence type="predicted"/>
<sequence>PALELAEYRPDRREGYSEELIQAAVSEVEKAVAPLALGRLVRRRRILWSGLGAIIGLAVFFGFLNLARVRAQIGLQNAFSPSRVPVEFIIEPGDTTVLPGSEIALNCRIRPAGIFRYIVFERSGEERQRRKVGLEPGGGKVIVRPKQGFSYCFRLLSRKSEDYQVQVIEPLSASRIVFVYRYPDYTGLPEYRSTSPEIVALHGTIIEFEGRVNRPVEQGRLVFSNDTIGLAIKTDSLFSGRFRVKGDAEGRIELLDVAGGTFQPVELVRVQTVSDEPPMVKLFMPGRDVDLPMSMKVILGINSLDDFGLSALYLHYGKDSVFERTRLKLLGNRREDTTLYTWDLSGSGLLPGDVMRYYVAVTDNDEVMGHKQSRTDVYEVRFPTMTEIYNASVRQTERTTDELAPIRDAQKKIDKEIARINDQMKKEGKLSWEERKALEQVLADQSKLANEIGNLRKQVEQLTDELFQGMALDKETMKRMGQLQELLSKLLPRELQESLAKLHESLGKESPDLRKALSRFQINQKQLKASIDRAVDFLKRVVEEQRLEALARKANDLAKTQNAVLEKLGKEKPEVLTRLERQIGAGIDSLAKEMASLSGTMSDSAIGDSLARLGEQMAQDSLSQLAAQTGDFMQQGNNRQAKSPAGKLAQRLKQLGQSLSSLSQRLKRKRSAEVANKLRSSAEELLMLSKKQEGLEAEARKMRKLDSKAAYEMGLHDGTGVVAESLASLGSRTMSLPSRLIGELVRSMGSMQDAAQNMIENRSGPACQHMAQARTGMNRAVVWILSALEQAQQGGGMSGGMESLMEQLSQMTAEQMAINAGMNGIPIPIPGGLSPAQMQALSRLLGRQSALREQLEQMLQSMGGERPGLTSSLESLVDEMKSVERDMAKLNVHRDLVERQEDILSHLLDAQRSIRQKGFKQKRKSQAAKPFQLGPNPRLPEDFGERNRLLREELMRALKQGDFGDYEPMIRAYFERLLTNP</sequence>
<feature type="coiled-coil region" evidence="1">
    <location>
        <begin position="873"/>
        <end position="900"/>
    </location>
</feature>
<keyword evidence="3" id="KW-0812">Transmembrane</keyword>
<gene>
    <name evidence="4" type="ORF">CH330_07470</name>
</gene>
<dbReference type="AlphaFoldDB" id="A0A235BRH1"/>
<reference evidence="4 5" key="1">
    <citation type="submission" date="2017-07" db="EMBL/GenBank/DDBJ databases">
        <title>Recovery of genomes from metagenomes via a dereplication, aggregation, and scoring strategy.</title>
        <authorList>
            <person name="Sieber C.M."/>
            <person name="Probst A.J."/>
            <person name="Sharrar A."/>
            <person name="Thomas B.C."/>
            <person name="Hess M."/>
            <person name="Tringe S.G."/>
            <person name="Banfield J.F."/>
        </authorList>
    </citation>
    <scope>NUCLEOTIDE SEQUENCE [LARGE SCALE GENOMIC DNA]</scope>
    <source>
        <strain evidence="4">JGI_Cruoil_03_51_56</strain>
    </source>
</reference>
<keyword evidence="3" id="KW-1133">Transmembrane helix</keyword>
<feature type="region of interest" description="Disordered" evidence="2">
    <location>
        <begin position="917"/>
        <end position="943"/>
    </location>
</feature>